<keyword evidence="2" id="KW-1185">Reference proteome</keyword>
<gene>
    <name evidence="1" type="ORF">CQW23_33537</name>
</gene>
<dbReference type="PANTHER" id="PTHR47382">
    <property type="entry name" value="U-BOX DOMAIN-CONTAINING PROTEIN 52-LIKE"/>
    <property type="match status" value="1"/>
</dbReference>
<dbReference type="EMBL" id="MLFT02000611">
    <property type="protein sequence ID" value="PHT26859.1"/>
    <property type="molecule type" value="Genomic_DNA"/>
</dbReference>
<reference evidence="1 2" key="1">
    <citation type="journal article" date="2017" name="Genome Biol.">
        <title>New reference genome sequences of hot pepper reveal the massive evolution of plant disease-resistance genes by retroduplication.</title>
        <authorList>
            <person name="Kim S."/>
            <person name="Park J."/>
            <person name="Yeom S.I."/>
            <person name="Kim Y.M."/>
            <person name="Seo E."/>
            <person name="Kim K.T."/>
            <person name="Kim M.S."/>
            <person name="Lee J.M."/>
            <person name="Cheong K."/>
            <person name="Shin H.S."/>
            <person name="Kim S.B."/>
            <person name="Han K."/>
            <person name="Lee J."/>
            <person name="Park M."/>
            <person name="Lee H.A."/>
            <person name="Lee H.Y."/>
            <person name="Lee Y."/>
            <person name="Oh S."/>
            <person name="Lee J.H."/>
            <person name="Choi E."/>
            <person name="Choi E."/>
            <person name="Lee S.E."/>
            <person name="Jeon J."/>
            <person name="Kim H."/>
            <person name="Choi G."/>
            <person name="Song H."/>
            <person name="Lee J."/>
            <person name="Lee S.C."/>
            <person name="Kwon J.K."/>
            <person name="Lee H.Y."/>
            <person name="Koo N."/>
            <person name="Hong Y."/>
            <person name="Kim R.W."/>
            <person name="Kang W.H."/>
            <person name="Huh J.H."/>
            <person name="Kang B.C."/>
            <person name="Yang T.J."/>
            <person name="Lee Y.H."/>
            <person name="Bennetzen J.L."/>
            <person name="Choi D."/>
        </authorList>
    </citation>
    <scope>NUCLEOTIDE SEQUENCE [LARGE SCALE GENOMIC DNA]</scope>
    <source>
        <strain evidence="2">cv. PBC81</strain>
    </source>
</reference>
<dbReference type="AlphaFoldDB" id="A0A2G2V1L7"/>
<accession>A0A2G2V1L7</accession>
<dbReference type="PANTHER" id="PTHR47382:SF7">
    <property type="entry name" value="USPA DOMAIN-CONTAINING PROTEIN"/>
    <property type="match status" value="1"/>
</dbReference>
<reference evidence="2" key="2">
    <citation type="journal article" date="2017" name="J. Anim. Genet.">
        <title>Multiple reference genome sequences of hot pepper reveal the massive evolution of plant disease resistance genes by retroduplication.</title>
        <authorList>
            <person name="Kim S."/>
            <person name="Park J."/>
            <person name="Yeom S.-I."/>
            <person name="Kim Y.-M."/>
            <person name="Seo E."/>
            <person name="Kim K.-T."/>
            <person name="Kim M.-S."/>
            <person name="Lee J.M."/>
            <person name="Cheong K."/>
            <person name="Shin H.-S."/>
            <person name="Kim S.-B."/>
            <person name="Han K."/>
            <person name="Lee J."/>
            <person name="Park M."/>
            <person name="Lee H.-A."/>
            <person name="Lee H.-Y."/>
            <person name="Lee Y."/>
            <person name="Oh S."/>
            <person name="Lee J.H."/>
            <person name="Choi E."/>
            <person name="Choi E."/>
            <person name="Lee S.E."/>
            <person name="Jeon J."/>
            <person name="Kim H."/>
            <person name="Choi G."/>
            <person name="Song H."/>
            <person name="Lee J."/>
            <person name="Lee S.-C."/>
            <person name="Kwon J.-K."/>
            <person name="Lee H.-Y."/>
            <person name="Koo N."/>
            <person name="Hong Y."/>
            <person name="Kim R.W."/>
            <person name="Kang W.-H."/>
            <person name="Huh J.H."/>
            <person name="Kang B.-C."/>
            <person name="Yang T.-J."/>
            <person name="Lee Y.-H."/>
            <person name="Bennetzen J.L."/>
            <person name="Choi D."/>
        </authorList>
    </citation>
    <scope>NUCLEOTIDE SEQUENCE [LARGE SCALE GENOMIC DNA]</scope>
    <source>
        <strain evidence="2">cv. PBC81</strain>
    </source>
</reference>
<evidence type="ECO:0000313" key="1">
    <source>
        <dbReference type="EMBL" id="PHT26859.1"/>
    </source>
</evidence>
<name>A0A2G2V1L7_CAPBA</name>
<dbReference type="OrthoDB" id="1898565at2759"/>
<proteinExistence type="predicted"/>
<organism evidence="1 2">
    <name type="scientific">Capsicum baccatum</name>
    <name type="common">Peruvian pepper</name>
    <dbReference type="NCBI Taxonomy" id="33114"/>
    <lineage>
        <taxon>Eukaryota</taxon>
        <taxon>Viridiplantae</taxon>
        <taxon>Streptophyta</taxon>
        <taxon>Embryophyta</taxon>
        <taxon>Tracheophyta</taxon>
        <taxon>Spermatophyta</taxon>
        <taxon>Magnoliopsida</taxon>
        <taxon>eudicotyledons</taxon>
        <taxon>Gunneridae</taxon>
        <taxon>Pentapetalae</taxon>
        <taxon>asterids</taxon>
        <taxon>lamiids</taxon>
        <taxon>Solanales</taxon>
        <taxon>Solanaceae</taxon>
        <taxon>Solanoideae</taxon>
        <taxon>Capsiceae</taxon>
        <taxon>Capsicum</taxon>
    </lineage>
</organism>
<protein>
    <submittedName>
        <fullName evidence="1">Uncharacterized protein</fullName>
    </submittedName>
</protein>
<comment type="caution">
    <text evidence="1">The sequence shown here is derived from an EMBL/GenBank/DDBJ whole genome shotgun (WGS) entry which is preliminary data.</text>
</comment>
<evidence type="ECO:0000313" key="2">
    <source>
        <dbReference type="Proteomes" id="UP000224567"/>
    </source>
</evidence>
<dbReference type="Proteomes" id="UP000224567">
    <property type="component" value="Unassembled WGS sequence"/>
</dbReference>
<sequence length="152" mass="17307">MVSWLSDRLISFCVFVNNNVSEFRVTKLVAKMNGLHLADLNKHFTMGSVGLVPVDTMLVESNSPAKALLDLIPVVKITSLVIGTRLSRSTRRVRNGQYKGKYAQENAPEFCEVKVVGEVQQPKESFSRRQPEIPRHSDRNFLECICFSRKFY</sequence>